<feature type="region of interest" description="Disordered" evidence="1">
    <location>
        <begin position="15"/>
        <end position="39"/>
    </location>
</feature>
<reference evidence="3" key="1">
    <citation type="submission" date="2017-06" db="EMBL/GenBank/DDBJ databases">
        <authorList>
            <person name="Cremers G."/>
        </authorList>
    </citation>
    <scope>NUCLEOTIDE SEQUENCE [LARGE SCALE GENOMIC DNA]</scope>
</reference>
<organism evidence="2 3">
    <name type="scientific">Candidatus Methanoperedens nitratireducens</name>
    <dbReference type="NCBI Taxonomy" id="1392998"/>
    <lineage>
        <taxon>Archaea</taxon>
        <taxon>Methanobacteriati</taxon>
        <taxon>Methanobacteriota</taxon>
        <taxon>Stenosarchaea group</taxon>
        <taxon>Methanomicrobia</taxon>
        <taxon>Methanosarcinales</taxon>
        <taxon>ANME-2 cluster</taxon>
        <taxon>Candidatus Methanoperedentaceae</taxon>
        <taxon>Candidatus Methanoperedens</taxon>
    </lineage>
</organism>
<dbReference type="Proteomes" id="UP000218615">
    <property type="component" value="Unassembled WGS sequence"/>
</dbReference>
<proteinExistence type="predicted"/>
<name>A0A284VN03_9EURY</name>
<feature type="compositionally biased region" description="Basic and acidic residues" evidence="1">
    <location>
        <begin position="22"/>
        <end position="33"/>
    </location>
</feature>
<dbReference type="AlphaFoldDB" id="A0A284VN03"/>
<protein>
    <submittedName>
        <fullName evidence="2">Uncharacterized protein</fullName>
    </submittedName>
</protein>
<evidence type="ECO:0000313" key="2">
    <source>
        <dbReference type="EMBL" id="SNQ60681.1"/>
    </source>
</evidence>
<sequence length="39" mass="4659">MCQWCIPINKNKETQLPYPKGNKKEENEGKEQENILNRI</sequence>
<evidence type="ECO:0000256" key="1">
    <source>
        <dbReference type="SAM" id="MobiDB-lite"/>
    </source>
</evidence>
<evidence type="ECO:0000313" key="3">
    <source>
        <dbReference type="Proteomes" id="UP000218615"/>
    </source>
</evidence>
<gene>
    <name evidence="2" type="ORF">MNV_20057</name>
</gene>
<accession>A0A284VN03</accession>
<keyword evidence="3" id="KW-1185">Reference proteome</keyword>
<dbReference type="EMBL" id="FZMP01000112">
    <property type="protein sequence ID" value="SNQ60681.1"/>
    <property type="molecule type" value="Genomic_DNA"/>
</dbReference>